<comment type="catalytic activity">
    <reaction evidence="7">
        <text>RNA(n) + a ribonucleoside 5'-triphosphate = RNA(n+1) + diphosphate</text>
        <dbReference type="Rhea" id="RHEA:21248"/>
        <dbReference type="Rhea" id="RHEA-COMP:14527"/>
        <dbReference type="Rhea" id="RHEA-COMP:17342"/>
        <dbReference type="ChEBI" id="CHEBI:33019"/>
        <dbReference type="ChEBI" id="CHEBI:61557"/>
        <dbReference type="ChEBI" id="CHEBI:140395"/>
        <dbReference type="EC" id="2.7.7.6"/>
    </reaction>
</comment>
<dbReference type="AlphaFoldDB" id="A0AAN9FDN2"/>
<evidence type="ECO:0000256" key="3">
    <source>
        <dbReference type="ARBA" id="ARBA00022478"/>
    </source>
</evidence>
<proteinExistence type="inferred from homology"/>
<evidence type="ECO:0000259" key="11">
    <source>
        <dbReference type="Pfam" id="PF04566"/>
    </source>
</evidence>
<dbReference type="PANTHER" id="PTHR20856">
    <property type="entry name" value="DNA-DIRECTED RNA POLYMERASE I SUBUNIT 2"/>
    <property type="match status" value="1"/>
</dbReference>
<dbReference type="InterPro" id="IPR007646">
    <property type="entry name" value="RNA_pol_Rpb2_4"/>
</dbReference>
<dbReference type="Pfam" id="PF04561">
    <property type="entry name" value="RNA_pol_Rpb2_2"/>
    <property type="match status" value="1"/>
</dbReference>
<organism evidence="12 13">
    <name type="scientific">Crotalaria pallida</name>
    <name type="common">Smooth rattlebox</name>
    <name type="synonym">Crotalaria striata</name>
    <dbReference type="NCBI Taxonomy" id="3830"/>
    <lineage>
        <taxon>Eukaryota</taxon>
        <taxon>Viridiplantae</taxon>
        <taxon>Streptophyta</taxon>
        <taxon>Embryophyta</taxon>
        <taxon>Tracheophyta</taxon>
        <taxon>Spermatophyta</taxon>
        <taxon>Magnoliopsida</taxon>
        <taxon>eudicotyledons</taxon>
        <taxon>Gunneridae</taxon>
        <taxon>Pentapetalae</taxon>
        <taxon>rosids</taxon>
        <taxon>fabids</taxon>
        <taxon>Fabales</taxon>
        <taxon>Fabaceae</taxon>
        <taxon>Papilionoideae</taxon>
        <taxon>50 kb inversion clade</taxon>
        <taxon>genistoids sensu lato</taxon>
        <taxon>core genistoids</taxon>
        <taxon>Crotalarieae</taxon>
        <taxon>Crotalaria</taxon>
    </lineage>
</organism>
<evidence type="ECO:0000256" key="8">
    <source>
        <dbReference type="RuleBase" id="RU000434"/>
    </source>
</evidence>
<dbReference type="Proteomes" id="UP001372338">
    <property type="component" value="Unassembled WGS sequence"/>
</dbReference>
<evidence type="ECO:0000256" key="1">
    <source>
        <dbReference type="ARBA" id="ARBA00006835"/>
    </source>
</evidence>
<dbReference type="EC" id="2.7.7.6" evidence="2"/>
<dbReference type="GO" id="GO:0006351">
    <property type="term" value="P:DNA-templated transcription"/>
    <property type="evidence" value="ECO:0007669"/>
    <property type="project" value="InterPro"/>
</dbReference>
<evidence type="ECO:0000256" key="5">
    <source>
        <dbReference type="ARBA" id="ARBA00022695"/>
    </source>
</evidence>
<dbReference type="GO" id="GO:0003677">
    <property type="term" value="F:DNA binding"/>
    <property type="evidence" value="ECO:0007669"/>
    <property type="project" value="InterPro"/>
</dbReference>
<dbReference type="Gene3D" id="3.90.1110.10">
    <property type="entry name" value="RNA polymerase Rpb2, domain 2"/>
    <property type="match status" value="1"/>
</dbReference>
<feature type="domain" description="RNA polymerase Rpb2" evidence="9">
    <location>
        <begin position="23"/>
        <end position="102"/>
    </location>
</feature>
<comment type="caution">
    <text evidence="12">The sequence shown here is derived from an EMBL/GenBank/DDBJ whole genome shotgun (WGS) entry which is preliminary data.</text>
</comment>
<dbReference type="SUPFAM" id="SSF64484">
    <property type="entry name" value="beta and beta-prime subunits of DNA dependent RNA-polymerase"/>
    <property type="match status" value="1"/>
</dbReference>
<sequence length="290" mass="33527">MLDPILIYEFILPNSIHFYSMVEVALDYIGKRGATVGVTKEKRIKYAKEILQKEMLPHVGVGEYCETKKAYYFGYIIRRLLLCALGRRAEDDSDHYGNKRLDLAAIQKANQRRQGLCTEGKLAKPRQLHNSQWGMMCPAETPEGQACGLVKNLALMVYITVGSAAYTILDFLEEWGKENFEEISPALIPQATKIFVNGCWMGIHRDPDMLVRTLRKLRRWVDVDTEVGVVRDIHLKELRIYTDYGRCNRPLFIVDKQRLLIKKKDIHALQQRVSQWEKAFYSEDPILLFG</sequence>
<dbReference type="Gene3D" id="3.90.1070.20">
    <property type="match status" value="1"/>
</dbReference>
<dbReference type="InterPro" id="IPR007642">
    <property type="entry name" value="RNA_pol_Rpb2_2"/>
</dbReference>
<keyword evidence="6" id="KW-0804">Transcription</keyword>
<evidence type="ECO:0000313" key="12">
    <source>
        <dbReference type="EMBL" id="KAK7274427.1"/>
    </source>
</evidence>
<gene>
    <name evidence="12" type="ORF">RIF29_15514</name>
</gene>
<evidence type="ECO:0000256" key="6">
    <source>
        <dbReference type="ARBA" id="ARBA00023163"/>
    </source>
</evidence>
<comment type="similarity">
    <text evidence="1 8">Belongs to the RNA polymerase beta chain family.</text>
</comment>
<dbReference type="EMBL" id="JAYWIO010000003">
    <property type="protein sequence ID" value="KAK7274427.1"/>
    <property type="molecule type" value="Genomic_DNA"/>
</dbReference>
<keyword evidence="13" id="KW-1185">Reference proteome</keyword>
<dbReference type="GO" id="GO:0032549">
    <property type="term" value="F:ribonucleoside binding"/>
    <property type="evidence" value="ECO:0007669"/>
    <property type="project" value="InterPro"/>
</dbReference>
<dbReference type="InterPro" id="IPR007645">
    <property type="entry name" value="RNA_pol_Rpb2_3"/>
</dbReference>
<evidence type="ECO:0000256" key="4">
    <source>
        <dbReference type="ARBA" id="ARBA00022679"/>
    </source>
</evidence>
<dbReference type="GO" id="GO:0003899">
    <property type="term" value="F:DNA-directed RNA polymerase activity"/>
    <property type="evidence" value="ECO:0007669"/>
    <property type="project" value="UniProtKB-EC"/>
</dbReference>
<keyword evidence="4" id="KW-0808">Transferase</keyword>
<dbReference type="GO" id="GO:0000428">
    <property type="term" value="C:DNA-directed RNA polymerase complex"/>
    <property type="evidence" value="ECO:0007669"/>
    <property type="project" value="UniProtKB-KW"/>
</dbReference>
<dbReference type="Pfam" id="PF04566">
    <property type="entry name" value="RNA_pol_Rpb2_4"/>
    <property type="match status" value="1"/>
</dbReference>
<dbReference type="FunFam" id="3.90.1070.20:FF:000001">
    <property type="entry name" value="DNA-directed RNA polymerase subunit beta"/>
    <property type="match status" value="1"/>
</dbReference>
<evidence type="ECO:0000259" key="10">
    <source>
        <dbReference type="Pfam" id="PF04565"/>
    </source>
</evidence>
<feature type="domain" description="RNA polymerase Rpb2" evidence="10">
    <location>
        <begin position="113"/>
        <end position="159"/>
    </location>
</feature>
<accession>A0AAN9FDN2</accession>
<keyword evidence="5" id="KW-0548">Nucleotidyltransferase</keyword>
<dbReference type="InterPro" id="IPR037034">
    <property type="entry name" value="RNA_pol_Rpb2_2_sf"/>
</dbReference>
<evidence type="ECO:0000256" key="2">
    <source>
        <dbReference type="ARBA" id="ARBA00012418"/>
    </source>
</evidence>
<keyword evidence="3" id="KW-0240">DNA-directed RNA polymerase</keyword>
<evidence type="ECO:0000256" key="7">
    <source>
        <dbReference type="ARBA" id="ARBA00048552"/>
    </source>
</evidence>
<dbReference type="InterPro" id="IPR015712">
    <property type="entry name" value="DNA-dir_RNA_pol_su2"/>
</dbReference>
<reference evidence="12 13" key="1">
    <citation type="submission" date="2024-01" db="EMBL/GenBank/DDBJ databases">
        <title>The genomes of 5 underutilized Papilionoideae crops provide insights into root nodulation and disease resistanc.</title>
        <authorList>
            <person name="Yuan L."/>
        </authorList>
    </citation>
    <scope>NUCLEOTIDE SEQUENCE [LARGE SCALE GENOMIC DNA]</scope>
    <source>
        <strain evidence="12">ZHUSHIDOU_FW_LH</strain>
        <tissue evidence="12">Leaf</tissue>
    </source>
</reference>
<name>A0AAN9FDN2_CROPI</name>
<dbReference type="Pfam" id="PF04565">
    <property type="entry name" value="RNA_pol_Rpb2_3"/>
    <property type="match status" value="1"/>
</dbReference>
<evidence type="ECO:0000313" key="13">
    <source>
        <dbReference type="Proteomes" id="UP001372338"/>
    </source>
</evidence>
<feature type="domain" description="RNA polymerase Rpb2" evidence="11">
    <location>
        <begin position="194"/>
        <end position="255"/>
    </location>
</feature>
<evidence type="ECO:0000259" key="9">
    <source>
        <dbReference type="Pfam" id="PF04561"/>
    </source>
</evidence>
<protein>
    <recommendedName>
        <fullName evidence="2">DNA-directed RNA polymerase</fullName>
        <ecNumber evidence="2">2.7.7.6</ecNumber>
    </recommendedName>
</protein>